<dbReference type="SUPFAM" id="SSF47874">
    <property type="entry name" value="Annexin"/>
    <property type="match status" value="1"/>
</dbReference>
<gene>
    <name evidence="2" type="ORF">EJ06DRAFT_532995</name>
</gene>
<feature type="compositionally biased region" description="Low complexity" evidence="1">
    <location>
        <begin position="35"/>
        <end position="54"/>
    </location>
</feature>
<dbReference type="GO" id="GO:0012506">
    <property type="term" value="C:vesicle membrane"/>
    <property type="evidence" value="ECO:0007669"/>
    <property type="project" value="TreeGrafter"/>
</dbReference>
<feature type="compositionally biased region" description="Polar residues" evidence="1">
    <location>
        <begin position="105"/>
        <end position="117"/>
    </location>
</feature>
<dbReference type="OrthoDB" id="2134400at2759"/>
<dbReference type="Gene3D" id="1.10.220.10">
    <property type="entry name" value="Annexin"/>
    <property type="match status" value="3"/>
</dbReference>
<dbReference type="GO" id="GO:0005509">
    <property type="term" value="F:calcium ion binding"/>
    <property type="evidence" value="ECO:0007669"/>
    <property type="project" value="InterPro"/>
</dbReference>
<feature type="compositionally biased region" description="Basic and acidic residues" evidence="1">
    <location>
        <begin position="20"/>
        <end position="34"/>
    </location>
</feature>
<feature type="region of interest" description="Disordered" evidence="1">
    <location>
        <begin position="414"/>
        <end position="457"/>
    </location>
</feature>
<dbReference type="GO" id="GO:0005737">
    <property type="term" value="C:cytoplasm"/>
    <property type="evidence" value="ECO:0007669"/>
    <property type="project" value="TreeGrafter"/>
</dbReference>
<feature type="compositionally biased region" description="Pro residues" evidence="1">
    <location>
        <begin position="221"/>
        <end position="241"/>
    </location>
</feature>
<dbReference type="PANTHER" id="PTHR10502:SF107">
    <property type="entry name" value="ANNEXIN ANXC4 (AFU_ORTHOLOGUE AFUA_3G07020)"/>
    <property type="match status" value="1"/>
</dbReference>
<dbReference type="GO" id="GO:0001786">
    <property type="term" value="F:phosphatidylserine binding"/>
    <property type="evidence" value="ECO:0007669"/>
    <property type="project" value="TreeGrafter"/>
</dbReference>
<name>A0A6G1HNF9_9PEZI</name>
<dbReference type="EMBL" id="ML996703">
    <property type="protein sequence ID" value="KAF2397379.1"/>
    <property type="molecule type" value="Genomic_DNA"/>
</dbReference>
<dbReference type="InterPro" id="IPR037104">
    <property type="entry name" value="Annexin_sf"/>
</dbReference>
<feature type="compositionally biased region" description="Low complexity" evidence="1">
    <location>
        <begin position="187"/>
        <end position="220"/>
    </location>
</feature>
<protein>
    <submittedName>
        <fullName evidence="2">Annexin</fullName>
    </submittedName>
</protein>
<sequence>MSLQPSDRHAGRSRSRSHSRRDDRDRSRSRDPRISARAPSPAAAYEYSTTAAYPIPGAAMATPSPRGPDSDSNVTMGDYADYPPEQRPGYQPPAPSAPMPATGGVQYSQPLNPTFTPFPQWGFNAPSTTSPGSSAPPLAYSPPKGSFKYAEPPSKITYTAKPVVEPKPPPVQHTTHSRAPSTSTPLPYQQVPQSPYPQQQQQQQSAQPYPTYTQTIQPLRGQPPPPQPYPQLPGPPPPGPGPQAYGQLPGPPMNSPPGQGYAAPPPPMGMPGLPGPPPPMGGSLGRGPSPPRGYNGAIIKEVVPGGGGKPPSPPSGRRKANSTSGPRPEIRGSGGMRPPPSPGLQPYMERLSVGGGGGLSVGGGYGAPSGGGGGGIGGGRPPASPLLEAYRGTYQSMSPMPSPMMLPRREYDDIDDLEPLDGPPRRGGGGGGGPRVRTEEPRASFSGSRPPPPKSALKAKKRVSMYDAESDAREIADELSRSQPKVGVLIDVLPALSHDQVLELRAEYKRVAKIQGRGINIAKHIKLKTSGNLCKICYVTALGRWESEGYWANFWYQSHSAQRELLIEALMGRTNAEIRNIKDGFRDKRYGDSLEKCMDKELKADKFRHAVLLVLEERRQEENDVYPVEYRDRDVDGMARALRQREGGETAILNIVVGRSDAHLRDCLRAYERKYGANFAKEALRKSNNLVGEVVAHILNGVINRPARDAMLLHHALVDLAPDEGSPRASRTDVGREREGARERDKEREAKDKKNRYELLISRLVRVHWERGHFMRVKEDYRDKYGRYLEEDIEEHVRGGDFMEFCLGLCASAKAEGE</sequence>
<feature type="compositionally biased region" description="Basic and acidic residues" evidence="1">
    <location>
        <begin position="1"/>
        <end position="10"/>
    </location>
</feature>
<feature type="compositionally biased region" description="Gly residues" evidence="1">
    <location>
        <begin position="425"/>
        <end position="434"/>
    </location>
</feature>
<dbReference type="Proteomes" id="UP000799640">
    <property type="component" value="Unassembled WGS sequence"/>
</dbReference>
<dbReference type="PANTHER" id="PTHR10502">
    <property type="entry name" value="ANNEXIN"/>
    <property type="match status" value="1"/>
</dbReference>
<feature type="compositionally biased region" description="Low complexity" evidence="1">
    <location>
        <begin position="125"/>
        <end position="137"/>
    </location>
</feature>
<accession>A0A6G1HNF9</accession>
<feature type="compositionally biased region" description="Polar residues" evidence="1">
    <location>
        <begin position="172"/>
        <end position="186"/>
    </location>
</feature>
<evidence type="ECO:0000256" key="1">
    <source>
        <dbReference type="SAM" id="MobiDB-lite"/>
    </source>
</evidence>
<feature type="region of interest" description="Disordered" evidence="1">
    <location>
        <begin position="723"/>
        <end position="750"/>
    </location>
</feature>
<evidence type="ECO:0000313" key="3">
    <source>
        <dbReference type="Proteomes" id="UP000799640"/>
    </source>
</evidence>
<proteinExistence type="predicted"/>
<organism evidence="2 3">
    <name type="scientific">Trichodelitschia bisporula</name>
    <dbReference type="NCBI Taxonomy" id="703511"/>
    <lineage>
        <taxon>Eukaryota</taxon>
        <taxon>Fungi</taxon>
        <taxon>Dikarya</taxon>
        <taxon>Ascomycota</taxon>
        <taxon>Pezizomycotina</taxon>
        <taxon>Dothideomycetes</taxon>
        <taxon>Dothideomycetes incertae sedis</taxon>
        <taxon>Phaeotrichales</taxon>
        <taxon>Phaeotrichaceae</taxon>
        <taxon>Trichodelitschia</taxon>
    </lineage>
</organism>
<feature type="region of interest" description="Disordered" evidence="1">
    <location>
        <begin position="1"/>
        <end position="389"/>
    </location>
</feature>
<dbReference type="GO" id="GO:0005634">
    <property type="term" value="C:nucleus"/>
    <property type="evidence" value="ECO:0007669"/>
    <property type="project" value="TreeGrafter"/>
</dbReference>
<reference evidence="2" key="1">
    <citation type="journal article" date="2020" name="Stud. Mycol.">
        <title>101 Dothideomycetes genomes: a test case for predicting lifestyles and emergence of pathogens.</title>
        <authorList>
            <person name="Haridas S."/>
            <person name="Albert R."/>
            <person name="Binder M."/>
            <person name="Bloem J."/>
            <person name="Labutti K."/>
            <person name="Salamov A."/>
            <person name="Andreopoulos B."/>
            <person name="Baker S."/>
            <person name="Barry K."/>
            <person name="Bills G."/>
            <person name="Bluhm B."/>
            <person name="Cannon C."/>
            <person name="Castanera R."/>
            <person name="Culley D."/>
            <person name="Daum C."/>
            <person name="Ezra D."/>
            <person name="Gonzalez J."/>
            <person name="Henrissat B."/>
            <person name="Kuo A."/>
            <person name="Liang C."/>
            <person name="Lipzen A."/>
            <person name="Lutzoni F."/>
            <person name="Magnuson J."/>
            <person name="Mondo S."/>
            <person name="Nolan M."/>
            <person name="Ohm R."/>
            <person name="Pangilinan J."/>
            <person name="Park H.-J."/>
            <person name="Ramirez L."/>
            <person name="Alfaro M."/>
            <person name="Sun H."/>
            <person name="Tritt A."/>
            <person name="Yoshinaga Y."/>
            <person name="Zwiers L.-H."/>
            <person name="Turgeon B."/>
            <person name="Goodwin S."/>
            <person name="Spatafora J."/>
            <person name="Crous P."/>
            <person name="Grigoriev I."/>
        </authorList>
    </citation>
    <scope>NUCLEOTIDE SEQUENCE</scope>
    <source>
        <strain evidence="2">CBS 262.69</strain>
    </source>
</reference>
<feature type="compositionally biased region" description="Pro residues" evidence="1">
    <location>
        <begin position="263"/>
        <end position="280"/>
    </location>
</feature>
<feature type="compositionally biased region" description="Gly residues" evidence="1">
    <location>
        <begin position="353"/>
        <end position="380"/>
    </location>
</feature>
<evidence type="ECO:0000313" key="2">
    <source>
        <dbReference type="EMBL" id="KAF2397379.1"/>
    </source>
</evidence>
<dbReference type="GO" id="GO:0005544">
    <property type="term" value="F:calcium-dependent phospholipid binding"/>
    <property type="evidence" value="ECO:0007669"/>
    <property type="project" value="InterPro"/>
</dbReference>
<dbReference type="GO" id="GO:0005886">
    <property type="term" value="C:plasma membrane"/>
    <property type="evidence" value="ECO:0007669"/>
    <property type="project" value="TreeGrafter"/>
</dbReference>
<feature type="non-terminal residue" evidence="2">
    <location>
        <position position="818"/>
    </location>
</feature>
<dbReference type="AlphaFoldDB" id="A0A6G1HNF9"/>
<feature type="compositionally biased region" description="Basic and acidic residues" evidence="1">
    <location>
        <begin position="730"/>
        <end position="750"/>
    </location>
</feature>
<keyword evidence="3" id="KW-1185">Reference proteome</keyword>